<evidence type="ECO:0000313" key="4">
    <source>
        <dbReference type="Proteomes" id="UP001075354"/>
    </source>
</evidence>
<feature type="transmembrane region" description="Helical" evidence="2">
    <location>
        <begin position="7"/>
        <end position="27"/>
    </location>
</feature>
<feature type="region of interest" description="Disordered" evidence="1">
    <location>
        <begin position="296"/>
        <end position="359"/>
    </location>
</feature>
<keyword evidence="4" id="KW-1185">Reference proteome</keyword>
<accession>A0AAV7XZ27</accession>
<proteinExistence type="predicted"/>
<gene>
    <name evidence="3" type="ORF">ONE63_000455</name>
</gene>
<evidence type="ECO:0000256" key="1">
    <source>
        <dbReference type="SAM" id="MobiDB-lite"/>
    </source>
</evidence>
<evidence type="ECO:0000256" key="2">
    <source>
        <dbReference type="SAM" id="Phobius"/>
    </source>
</evidence>
<sequence>MAGGCGFNVYISICVIFSLVGLSLSYIELNLENGKVCSTVRKREVSLGENENSAISLKELRYFDKWSGAFPFYCALTVTAPWGYGIIAVIQNLDFRQNETTSECIDYVQFQRQKRKLSFISWDSVQSPKYCGIVNSIHDADAFDGDDDDEDDHDSPKFQMAHNAFIDEKGRLDVIISVAGQRLLPSQKLDISIIFTAYKTCRSGDQAGLKECHKGSGICIWEGFFHDKNVNCPDDGCFDEGGCPVISPGGKRQSSGLGTKVTIGAVVLILGLLLLFMLCLFVCRRCQVLCWSGPPAPRPQRAGQQTSRVEMTAPSGNAGILDGHSPPSAPPLLPVTSATSPVHEDKDLPPPYESLFPTR</sequence>
<name>A0AAV7XZ27_9NEOP</name>
<keyword evidence="2" id="KW-0812">Transmembrane</keyword>
<evidence type="ECO:0000313" key="3">
    <source>
        <dbReference type="EMBL" id="KAJ1531801.1"/>
    </source>
</evidence>
<reference evidence="3" key="1">
    <citation type="submission" date="2022-12" db="EMBL/GenBank/DDBJ databases">
        <title>Chromosome-level genome assembly of the bean flower thrips Megalurothrips usitatus.</title>
        <authorList>
            <person name="Ma L."/>
            <person name="Liu Q."/>
            <person name="Li H."/>
            <person name="Cai W."/>
        </authorList>
    </citation>
    <scope>NUCLEOTIDE SEQUENCE</scope>
    <source>
        <strain evidence="3">Cailab_2022a</strain>
    </source>
</reference>
<organism evidence="3 4">
    <name type="scientific">Megalurothrips usitatus</name>
    <name type="common">bean blossom thrips</name>
    <dbReference type="NCBI Taxonomy" id="439358"/>
    <lineage>
        <taxon>Eukaryota</taxon>
        <taxon>Metazoa</taxon>
        <taxon>Ecdysozoa</taxon>
        <taxon>Arthropoda</taxon>
        <taxon>Hexapoda</taxon>
        <taxon>Insecta</taxon>
        <taxon>Pterygota</taxon>
        <taxon>Neoptera</taxon>
        <taxon>Paraneoptera</taxon>
        <taxon>Thysanoptera</taxon>
        <taxon>Terebrantia</taxon>
        <taxon>Thripoidea</taxon>
        <taxon>Thripidae</taxon>
        <taxon>Megalurothrips</taxon>
    </lineage>
</organism>
<keyword evidence="2" id="KW-0472">Membrane</keyword>
<comment type="caution">
    <text evidence="3">The sequence shown here is derived from an EMBL/GenBank/DDBJ whole genome shotgun (WGS) entry which is preliminary data.</text>
</comment>
<feature type="transmembrane region" description="Helical" evidence="2">
    <location>
        <begin position="70"/>
        <end position="90"/>
    </location>
</feature>
<keyword evidence="2" id="KW-1133">Transmembrane helix</keyword>
<dbReference type="Proteomes" id="UP001075354">
    <property type="component" value="Chromosome 1"/>
</dbReference>
<feature type="transmembrane region" description="Helical" evidence="2">
    <location>
        <begin position="261"/>
        <end position="282"/>
    </location>
</feature>
<dbReference type="EMBL" id="JAPTSV010000001">
    <property type="protein sequence ID" value="KAJ1531801.1"/>
    <property type="molecule type" value="Genomic_DNA"/>
</dbReference>
<dbReference type="AlphaFoldDB" id="A0AAV7XZ27"/>
<protein>
    <submittedName>
        <fullName evidence="3">Uncharacterized protein</fullName>
    </submittedName>
</protein>